<evidence type="ECO:0000256" key="1">
    <source>
        <dbReference type="SAM" id="MobiDB-lite"/>
    </source>
</evidence>
<accession>A0ABQ7M041</accession>
<sequence length="109" mass="11716">MYYAPRERDNVEVRERKRERVASNAAPASGGASERVPAPVALFLFISLRIDKSSIQRRFWCRDVEAPLALASPIKVPDCGGFSSSVMPAKLPERGGSYSSTVAGSDSGG</sequence>
<feature type="compositionally biased region" description="Low complexity" evidence="1">
    <location>
        <begin position="22"/>
        <end position="33"/>
    </location>
</feature>
<comment type="caution">
    <text evidence="2">The sequence shown here is derived from an EMBL/GenBank/DDBJ whole genome shotgun (WGS) entry which is preliminary data.</text>
</comment>
<proteinExistence type="predicted"/>
<feature type="compositionally biased region" description="Basic and acidic residues" evidence="1">
    <location>
        <begin position="1"/>
        <end position="21"/>
    </location>
</feature>
<dbReference type="EMBL" id="JADBGQ010000006">
    <property type="protein sequence ID" value="KAG5391700.1"/>
    <property type="molecule type" value="Genomic_DNA"/>
</dbReference>
<gene>
    <name evidence="2" type="primary">A06p007240.1_BraROA</name>
    <name evidence="2" type="ORF">IGI04_021663</name>
</gene>
<reference evidence="2 3" key="1">
    <citation type="submission" date="2021-03" db="EMBL/GenBank/DDBJ databases">
        <authorList>
            <person name="King G.J."/>
            <person name="Bancroft I."/>
            <person name="Baten A."/>
            <person name="Bloomfield J."/>
            <person name="Borpatragohain P."/>
            <person name="He Z."/>
            <person name="Irish N."/>
            <person name="Irwin J."/>
            <person name="Liu K."/>
            <person name="Mauleon R.P."/>
            <person name="Moore J."/>
            <person name="Morris R."/>
            <person name="Ostergaard L."/>
            <person name="Wang B."/>
            <person name="Wells R."/>
        </authorList>
    </citation>
    <scope>NUCLEOTIDE SEQUENCE [LARGE SCALE GENOMIC DNA]</scope>
    <source>
        <strain evidence="2">R-o-18</strain>
        <tissue evidence="2">Leaf</tissue>
    </source>
</reference>
<evidence type="ECO:0000313" key="3">
    <source>
        <dbReference type="Proteomes" id="UP000823674"/>
    </source>
</evidence>
<name>A0ABQ7M041_BRACM</name>
<evidence type="ECO:0000313" key="2">
    <source>
        <dbReference type="EMBL" id="KAG5391700.1"/>
    </source>
</evidence>
<protein>
    <submittedName>
        <fullName evidence="2">Uncharacterized protein</fullName>
    </submittedName>
</protein>
<keyword evidence="3" id="KW-1185">Reference proteome</keyword>
<dbReference type="Proteomes" id="UP000823674">
    <property type="component" value="Chromosome A06"/>
</dbReference>
<organism evidence="2 3">
    <name type="scientific">Brassica rapa subsp. trilocularis</name>
    <dbReference type="NCBI Taxonomy" id="1813537"/>
    <lineage>
        <taxon>Eukaryota</taxon>
        <taxon>Viridiplantae</taxon>
        <taxon>Streptophyta</taxon>
        <taxon>Embryophyta</taxon>
        <taxon>Tracheophyta</taxon>
        <taxon>Spermatophyta</taxon>
        <taxon>Magnoliopsida</taxon>
        <taxon>eudicotyledons</taxon>
        <taxon>Gunneridae</taxon>
        <taxon>Pentapetalae</taxon>
        <taxon>rosids</taxon>
        <taxon>malvids</taxon>
        <taxon>Brassicales</taxon>
        <taxon>Brassicaceae</taxon>
        <taxon>Brassiceae</taxon>
        <taxon>Brassica</taxon>
    </lineage>
</organism>
<feature type="region of interest" description="Disordered" evidence="1">
    <location>
        <begin position="1"/>
        <end position="34"/>
    </location>
</feature>